<dbReference type="PROSITE" id="PS50110">
    <property type="entry name" value="RESPONSE_REGULATORY"/>
    <property type="match status" value="1"/>
</dbReference>
<dbReference type="PANTHER" id="PTHR43228:SF19">
    <property type="entry name" value="RESPONSE REGULATOR RECEIVER DOMAIN PROTEIN"/>
    <property type="match status" value="1"/>
</dbReference>
<dbReference type="InterPro" id="IPR011006">
    <property type="entry name" value="CheY-like_superfamily"/>
</dbReference>
<accession>A0AAE1MPG1</accession>
<proteinExistence type="predicted"/>
<evidence type="ECO:0000259" key="2">
    <source>
        <dbReference type="PROSITE" id="PS50110"/>
    </source>
</evidence>
<dbReference type="AlphaFoldDB" id="A0AAE1MPG1"/>
<sequence length="132" mass="14428">MEEGESCSARRELTALVVDDQEVLRRIHGRLLKDVGVSHVEAARNGKEAIDIHRGGQSFDLILMDLDMPVMNGIQATRGLRAMGVRSKIAGVSARNEGEGVKEFQEAGLDLLFPKPLTTLHLSSLVTQIKPL</sequence>
<dbReference type="CDD" id="cd17546">
    <property type="entry name" value="REC_hyHK_CKI1_RcsC-like"/>
    <property type="match status" value="1"/>
</dbReference>
<dbReference type="Pfam" id="PF00072">
    <property type="entry name" value="Response_reg"/>
    <property type="match status" value="1"/>
</dbReference>
<reference evidence="3" key="1">
    <citation type="submission" date="2023-10" db="EMBL/GenBank/DDBJ databases">
        <title>Chromosome-level genome of the transformable northern wattle, Acacia crassicarpa.</title>
        <authorList>
            <person name="Massaro I."/>
            <person name="Sinha N.R."/>
            <person name="Poethig S."/>
            <person name="Leichty A.R."/>
        </authorList>
    </citation>
    <scope>NUCLEOTIDE SEQUENCE</scope>
    <source>
        <strain evidence="3">Acra3RX</strain>
        <tissue evidence="3">Leaf</tissue>
    </source>
</reference>
<dbReference type="Proteomes" id="UP001293593">
    <property type="component" value="Unassembled WGS sequence"/>
</dbReference>
<keyword evidence="4" id="KW-1185">Reference proteome</keyword>
<gene>
    <name evidence="3" type="ORF">QN277_021449</name>
</gene>
<evidence type="ECO:0000313" key="3">
    <source>
        <dbReference type="EMBL" id="KAK4272964.1"/>
    </source>
</evidence>
<dbReference type="Gene3D" id="3.40.50.2300">
    <property type="match status" value="1"/>
</dbReference>
<dbReference type="GO" id="GO:0000160">
    <property type="term" value="P:phosphorelay signal transduction system"/>
    <property type="evidence" value="ECO:0007669"/>
    <property type="project" value="InterPro"/>
</dbReference>
<evidence type="ECO:0000256" key="1">
    <source>
        <dbReference type="PROSITE-ProRule" id="PRU00169"/>
    </source>
</evidence>
<keyword evidence="1" id="KW-0597">Phosphoprotein</keyword>
<organism evidence="3 4">
    <name type="scientific">Acacia crassicarpa</name>
    <name type="common">northern wattle</name>
    <dbReference type="NCBI Taxonomy" id="499986"/>
    <lineage>
        <taxon>Eukaryota</taxon>
        <taxon>Viridiplantae</taxon>
        <taxon>Streptophyta</taxon>
        <taxon>Embryophyta</taxon>
        <taxon>Tracheophyta</taxon>
        <taxon>Spermatophyta</taxon>
        <taxon>Magnoliopsida</taxon>
        <taxon>eudicotyledons</taxon>
        <taxon>Gunneridae</taxon>
        <taxon>Pentapetalae</taxon>
        <taxon>rosids</taxon>
        <taxon>fabids</taxon>
        <taxon>Fabales</taxon>
        <taxon>Fabaceae</taxon>
        <taxon>Caesalpinioideae</taxon>
        <taxon>mimosoid clade</taxon>
        <taxon>Acacieae</taxon>
        <taxon>Acacia</taxon>
    </lineage>
</organism>
<protein>
    <recommendedName>
        <fullName evidence="2">Response regulatory domain-containing protein</fullName>
    </recommendedName>
</protein>
<dbReference type="PANTHER" id="PTHR43228">
    <property type="entry name" value="TWO-COMPONENT RESPONSE REGULATOR"/>
    <property type="match status" value="1"/>
</dbReference>
<name>A0AAE1MPG1_9FABA</name>
<feature type="domain" description="Response regulatory" evidence="2">
    <location>
        <begin position="14"/>
        <end position="130"/>
    </location>
</feature>
<comment type="caution">
    <text evidence="3">The sequence shown here is derived from an EMBL/GenBank/DDBJ whole genome shotgun (WGS) entry which is preliminary data.</text>
</comment>
<dbReference type="SMART" id="SM00448">
    <property type="entry name" value="REC"/>
    <property type="match status" value="1"/>
</dbReference>
<dbReference type="InterPro" id="IPR052048">
    <property type="entry name" value="ST_Response_Regulator"/>
</dbReference>
<dbReference type="SUPFAM" id="SSF52172">
    <property type="entry name" value="CheY-like"/>
    <property type="match status" value="1"/>
</dbReference>
<dbReference type="EMBL" id="JAWXYG010000005">
    <property type="protein sequence ID" value="KAK4272964.1"/>
    <property type="molecule type" value="Genomic_DNA"/>
</dbReference>
<dbReference type="InterPro" id="IPR001789">
    <property type="entry name" value="Sig_transdc_resp-reg_receiver"/>
</dbReference>
<evidence type="ECO:0000313" key="4">
    <source>
        <dbReference type="Proteomes" id="UP001293593"/>
    </source>
</evidence>
<feature type="modified residue" description="4-aspartylphosphate" evidence="1">
    <location>
        <position position="65"/>
    </location>
</feature>